<feature type="transmembrane region" description="Helical" evidence="1">
    <location>
        <begin position="78"/>
        <end position="100"/>
    </location>
</feature>
<dbReference type="PANTHER" id="PTHR38454">
    <property type="entry name" value="INTEGRAL MEMBRANE PROTEIN-RELATED"/>
    <property type="match status" value="1"/>
</dbReference>
<feature type="transmembrane region" description="Helical" evidence="1">
    <location>
        <begin position="867"/>
        <end position="889"/>
    </location>
</feature>
<dbReference type="AlphaFoldDB" id="A0A9D1FM80"/>
<feature type="transmembrane region" description="Helical" evidence="1">
    <location>
        <begin position="342"/>
        <end position="361"/>
    </location>
</feature>
<name>A0A9D1FM80_9FIRM</name>
<feature type="transmembrane region" description="Helical" evidence="1">
    <location>
        <begin position="137"/>
        <end position="154"/>
    </location>
</feature>
<dbReference type="Pfam" id="PF09586">
    <property type="entry name" value="YfhO"/>
    <property type="match status" value="1"/>
</dbReference>
<gene>
    <name evidence="2" type="ORF">IAB51_05985</name>
</gene>
<proteinExistence type="predicted"/>
<feature type="transmembrane region" description="Helical" evidence="1">
    <location>
        <begin position="373"/>
        <end position="394"/>
    </location>
</feature>
<feature type="transmembrane region" description="Helical" evidence="1">
    <location>
        <begin position="159"/>
        <end position="178"/>
    </location>
</feature>
<feature type="transmembrane region" description="Helical" evidence="1">
    <location>
        <begin position="12"/>
        <end position="33"/>
    </location>
</feature>
<reference evidence="2" key="2">
    <citation type="journal article" date="2021" name="PeerJ">
        <title>Extensive microbial diversity within the chicken gut microbiome revealed by metagenomics and culture.</title>
        <authorList>
            <person name="Gilroy R."/>
            <person name="Ravi A."/>
            <person name="Getino M."/>
            <person name="Pursley I."/>
            <person name="Horton D.L."/>
            <person name="Alikhan N.F."/>
            <person name="Baker D."/>
            <person name="Gharbi K."/>
            <person name="Hall N."/>
            <person name="Watson M."/>
            <person name="Adriaenssens E.M."/>
            <person name="Foster-Nyarko E."/>
            <person name="Jarju S."/>
            <person name="Secka A."/>
            <person name="Antonio M."/>
            <person name="Oren A."/>
            <person name="Chaudhuri R.R."/>
            <person name="La Ragione R."/>
            <person name="Hildebrand F."/>
            <person name="Pallen M.J."/>
        </authorList>
    </citation>
    <scope>NUCLEOTIDE SEQUENCE</scope>
    <source>
        <strain evidence="2">CHK199-13235</strain>
    </source>
</reference>
<dbReference type="PANTHER" id="PTHR38454:SF1">
    <property type="entry name" value="INTEGRAL MEMBRANE PROTEIN"/>
    <property type="match status" value="1"/>
</dbReference>
<feature type="transmembrane region" description="Helical" evidence="1">
    <location>
        <begin position="198"/>
        <end position="219"/>
    </location>
</feature>
<feature type="transmembrane region" description="Helical" evidence="1">
    <location>
        <begin position="273"/>
        <end position="297"/>
    </location>
</feature>
<accession>A0A9D1FM80</accession>
<keyword evidence="1" id="KW-1133">Transmembrane helix</keyword>
<evidence type="ECO:0000313" key="3">
    <source>
        <dbReference type="Proteomes" id="UP000824002"/>
    </source>
</evidence>
<keyword evidence="1" id="KW-0812">Transmembrane</keyword>
<organism evidence="2 3">
    <name type="scientific">Candidatus Merdivicinus excrementipullorum</name>
    <dbReference type="NCBI Taxonomy" id="2840867"/>
    <lineage>
        <taxon>Bacteria</taxon>
        <taxon>Bacillati</taxon>
        <taxon>Bacillota</taxon>
        <taxon>Clostridia</taxon>
        <taxon>Eubacteriales</taxon>
        <taxon>Oscillospiraceae</taxon>
        <taxon>Oscillospiraceae incertae sedis</taxon>
        <taxon>Candidatus Merdivicinus</taxon>
    </lineage>
</organism>
<protein>
    <submittedName>
        <fullName evidence="2">YfhO family protein</fullName>
    </submittedName>
</protein>
<feature type="transmembrane region" description="Helical" evidence="1">
    <location>
        <begin position="112"/>
        <end position="131"/>
    </location>
</feature>
<feature type="transmembrane region" description="Helical" evidence="1">
    <location>
        <begin position="828"/>
        <end position="847"/>
    </location>
</feature>
<evidence type="ECO:0000313" key="2">
    <source>
        <dbReference type="EMBL" id="HIS76348.1"/>
    </source>
</evidence>
<feature type="transmembrane region" description="Helical" evidence="1">
    <location>
        <begin position="414"/>
        <end position="434"/>
    </location>
</feature>
<comment type="caution">
    <text evidence="2">The sequence shown here is derived from an EMBL/GenBank/DDBJ whole genome shotgun (WGS) entry which is preliminary data.</text>
</comment>
<reference evidence="2" key="1">
    <citation type="submission" date="2020-10" db="EMBL/GenBank/DDBJ databases">
        <authorList>
            <person name="Gilroy R."/>
        </authorList>
    </citation>
    <scope>NUCLEOTIDE SEQUENCE</scope>
    <source>
        <strain evidence="2">CHK199-13235</strain>
    </source>
</reference>
<feature type="transmembrane region" description="Helical" evidence="1">
    <location>
        <begin position="304"/>
        <end position="322"/>
    </location>
</feature>
<sequence>MSINKGRMARAVGTGLLSPLLTGGVLLLAYALFGLYPFGEQSIAWCDMNQQVIPLMAEFRSVLLGNGSMFLSGGAGGVNFWGIFFFFLASPFSLLSVFCPLSGLPWLMNWMVLWKMMVCAGTASLFFRRVSGQQEKVLPALLGLAYAFSGYAMFYYQNIVWLDMMALFPLLLLSLLSLEKSRKILPFILAFSGMLAVNYYLSYMAVIFLLLGYGLYQFFCGSQQRKGDRILLLGCGAVLSLLMTAVIWLPSLLEVLTSARGEGLFQSLSAGSLSAEIFTTLPVIMTSALPFAALLFLRKKELKTGVFTAAAWMCLLFFIAMTVRPINKMWHTGSYQGFPVRYGYMAALLLLFLAWRILRSAEPDRFPRRSAKLPAAVTLIAAAGLVAFQLFLLANCSETLSAYTSTLWGDRDSFLLLLMALAVGAAAYTVWFWAYKGGMLTRRLSLCLLALLIGGECIFNSGVYMGAVDTSHETYQNAVQLAGKIPEEGFYRVKTQRKYFDVNLFSAMGYESLSHYTSLTPETTLVSQRRLGYSGYWMEVNSNGGTAFADALLGNRYEVVPRSELGAEELSSADTVYCGPVFAIKRLTYRLPDAVVTDAEPGFLEDLPAGSRAEIQGAVAESLFPDSQGLFTIFQPDSLEGVTLSDGSYYLEGASSGFLTWNLRLDRDMILYFDCASPPSNALNEQVNKSCKVSVNGRVIRDQYPTQSDNGILNLGEFEAGDIVRVTVELSKDIRPESFEVFGVDTGLLETLCQNANGGEIQGDGGRRTIVCTAEEGQSLFVPFSYDTGWKAVVNGKEVPISRAAGNYLSLPLEAGENIVELSYTPPGFTAGLWISIGGLVLFFLFFRFGKKWISARMPLKQGAALLFTAAAIGVAFMVYFFPLIVYMFGNI</sequence>
<dbReference type="EMBL" id="DVJP01000039">
    <property type="protein sequence ID" value="HIS76348.1"/>
    <property type="molecule type" value="Genomic_DNA"/>
</dbReference>
<dbReference type="Proteomes" id="UP000824002">
    <property type="component" value="Unassembled WGS sequence"/>
</dbReference>
<feature type="transmembrane region" description="Helical" evidence="1">
    <location>
        <begin position="446"/>
        <end position="467"/>
    </location>
</feature>
<evidence type="ECO:0000256" key="1">
    <source>
        <dbReference type="SAM" id="Phobius"/>
    </source>
</evidence>
<dbReference type="InterPro" id="IPR018580">
    <property type="entry name" value="Uncharacterised_YfhO"/>
</dbReference>
<keyword evidence="1" id="KW-0472">Membrane</keyword>
<feature type="transmembrane region" description="Helical" evidence="1">
    <location>
        <begin position="231"/>
        <end position="253"/>
    </location>
</feature>